<evidence type="ECO:0000313" key="3">
    <source>
        <dbReference type="Proteomes" id="UP000008144"/>
    </source>
</evidence>
<dbReference type="GeneID" id="101243400"/>
<reference evidence="2" key="4">
    <citation type="submission" date="2025-09" db="UniProtKB">
        <authorList>
            <consortium name="Ensembl"/>
        </authorList>
    </citation>
    <scope>IDENTIFICATION</scope>
</reference>
<dbReference type="InParanoid" id="F6XNU2"/>
<proteinExistence type="predicted"/>
<feature type="signal peptide" evidence="1">
    <location>
        <begin position="1"/>
        <end position="18"/>
    </location>
</feature>
<gene>
    <name evidence="2" type="primary">LOC101243400</name>
</gene>
<dbReference type="KEGG" id="cin:101243400"/>
<keyword evidence="1" id="KW-0732">Signal</keyword>
<dbReference type="EMBL" id="EAAA01000601">
    <property type="status" value="NOT_ANNOTATED_CDS"/>
    <property type="molecule type" value="Genomic_DNA"/>
</dbReference>
<dbReference type="HOGENOM" id="CLU_1354191_0_0_1"/>
<sequence>MNMLRVLFFFGILVLVHGCHHFRSERHKRDLSQPGPAGRINETITLRNFFTDCMRRRLRFDDGYFDYQTIVDYVILDSNWYNNSNGTTCTSERWSDAAWCWNGRLAELVRRESSLYGAGITCIAQFVTYAARGGTVGRGKRQSGSQSNPISSGEIADYNSCFTNQLHMPDDRNPINVPTLTRFIQNYTMCSTRTDILDCRTK</sequence>
<dbReference type="RefSeq" id="XP_004226562.1">
    <property type="nucleotide sequence ID" value="XM_004226514.4"/>
</dbReference>
<dbReference type="Proteomes" id="UP000008144">
    <property type="component" value="Chromosome 10"/>
</dbReference>
<reference evidence="2" key="2">
    <citation type="journal article" date="2008" name="Genome Biol.">
        <title>Improved genome assembly and evidence-based global gene model set for the chordate Ciona intestinalis: new insight into intron and operon populations.</title>
        <authorList>
            <person name="Satou Y."/>
            <person name="Mineta K."/>
            <person name="Ogasawara M."/>
            <person name="Sasakura Y."/>
            <person name="Shoguchi E."/>
            <person name="Ueno K."/>
            <person name="Yamada L."/>
            <person name="Matsumoto J."/>
            <person name="Wasserscheid J."/>
            <person name="Dewar K."/>
            <person name="Wiley G.B."/>
            <person name="Macmil S.L."/>
            <person name="Roe B.A."/>
            <person name="Zeller R.W."/>
            <person name="Hastings K.E."/>
            <person name="Lemaire P."/>
            <person name="Lindquist E."/>
            <person name="Endo T."/>
            <person name="Hotta K."/>
            <person name="Inaba K."/>
        </authorList>
    </citation>
    <scope>NUCLEOTIDE SEQUENCE [LARGE SCALE GENOMIC DNA]</scope>
    <source>
        <strain evidence="2">wild type</strain>
    </source>
</reference>
<organism evidence="2 3">
    <name type="scientific">Ciona intestinalis</name>
    <name type="common">Transparent sea squirt</name>
    <name type="synonym">Ascidia intestinalis</name>
    <dbReference type="NCBI Taxonomy" id="7719"/>
    <lineage>
        <taxon>Eukaryota</taxon>
        <taxon>Metazoa</taxon>
        <taxon>Chordata</taxon>
        <taxon>Tunicata</taxon>
        <taxon>Ascidiacea</taxon>
        <taxon>Phlebobranchia</taxon>
        <taxon>Cionidae</taxon>
        <taxon>Ciona</taxon>
    </lineage>
</organism>
<dbReference type="Ensembl" id="ENSCINT00000012891.3">
    <property type="protein sequence ID" value="ENSCINP00000012891.3"/>
    <property type="gene ID" value="ENSCING00000006255.3"/>
</dbReference>
<name>F6XNU2_CIOIN</name>
<feature type="chain" id="PRO_5014090418" evidence="1">
    <location>
        <begin position="19"/>
        <end position="202"/>
    </location>
</feature>
<accession>F6XNU2</accession>
<reference evidence="2" key="3">
    <citation type="submission" date="2025-08" db="UniProtKB">
        <authorList>
            <consortium name="Ensembl"/>
        </authorList>
    </citation>
    <scope>IDENTIFICATION</scope>
</reference>
<evidence type="ECO:0000313" key="2">
    <source>
        <dbReference type="Ensembl" id="ENSCINP00000012891.3"/>
    </source>
</evidence>
<evidence type="ECO:0000256" key="1">
    <source>
        <dbReference type="SAM" id="SignalP"/>
    </source>
</evidence>
<reference evidence="3" key="1">
    <citation type="journal article" date="2002" name="Science">
        <title>The draft genome of Ciona intestinalis: insights into chordate and vertebrate origins.</title>
        <authorList>
            <person name="Dehal P."/>
            <person name="Satou Y."/>
            <person name="Campbell R.K."/>
            <person name="Chapman J."/>
            <person name="Degnan B."/>
            <person name="De Tomaso A."/>
            <person name="Davidson B."/>
            <person name="Di Gregorio A."/>
            <person name="Gelpke M."/>
            <person name="Goodstein D.M."/>
            <person name="Harafuji N."/>
            <person name="Hastings K.E."/>
            <person name="Ho I."/>
            <person name="Hotta K."/>
            <person name="Huang W."/>
            <person name="Kawashima T."/>
            <person name="Lemaire P."/>
            <person name="Martinez D."/>
            <person name="Meinertzhagen I.A."/>
            <person name="Necula S."/>
            <person name="Nonaka M."/>
            <person name="Putnam N."/>
            <person name="Rash S."/>
            <person name="Saiga H."/>
            <person name="Satake M."/>
            <person name="Terry A."/>
            <person name="Yamada L."/>
            <person name="Wang H.G."/>
            <person name="Awazu S."/>
            <person name="Azumi K."/>
            <person name="Boore J."/>
            <person name="Branno M."/>
            <person name="Chin-Bow S."/>
            <person name="DeSantis R."/>
            <person name="Doyle S."/>
            <person name="Francino P."/>
            <person name="Keys D.N."/>
            <person name="Haga S."/>
            <person name="Hayashi H."/>
            <person name="Hino K."/>
            <person name="Imai K.S."/>
            <person name="Inaba K."/>
            <person name="Kano S."/>
            <person name="Kobayashi K."/>
            <person name="Kobayashi M."/>
            <person name="Lee B.I."/>
            <person name="Makabe K.W."/>
            <person name="Manohar C."/>
            <person name="Matassi G."/>
            <person name="Medina M."/>
            <person name="Mochizuki Y."/>
            <person name="Mount S."/>
            <person name="Morishita T."/>
            <person name="Miura S."/>
            <person name="Nakayama A."/>
            <person name="Nishizaka S."/>
            <person name="Nomoto H."/>
            <person name="Ohta F."/>
            <person name="Oishi K."/>
            <person name="Rigoutsos I."/>
            <person name="Sano M."/>
            <person name="Sasaki A."/>
            <person name="Sasakura Y."/>
            <person name="Shoguchi E."/>
            <person name="Shin-i T."/>
            <person name="Spagnuolo A."/>
            <person name="Stainier D."/>
            <person name="Suzuki M.M."/>
            <person name="Tassy O."/>
            <person name="Takatori N."/>
            <person name="Tokuoka M."/>
            <person name="Yagi K."/>
            <person name="Yoshizaki F."/>
            <person name="Wada S."/>
            <person name="Zhang C."/>
            <person name="Hyatt P.D."/>
            <person name="Larimer F."/>
            <person name="Detter C."/>
            <person name="Doggett N."/>
            <person name="Glavina T."/>
            <person name="Hawkins T."/>
            <person name="Richardson P."/>
            <person name="Lucas S."/>
            <person name="Kohara Y."/>
            <person name="Levine M."/>
            <person name="Satoh N."/>
            <person name="Rokhsar D.S."/>
        </authorList>
    </citation>
    <scope>NUCLEOTIDE SEQUENCE [LARGE SCALE GENOMIC DNA]</scope>
</reference>
<protein>
    <submittedName>
        <fullName evidence="2">Uncharacterized LOC101243400</fullName>
    </submittedName>
</protein>
<dbReference type="GeneTree" id="ENSGT00660000095958"/>
<keyword evidence="3" id="KW-1185">Reference proteome</keyword>
<accession>A0A1W2WKW9</accession>
<dbReference type="AlphaFoldDB" id="F6XNU2"/>